<name>A0A232FC65_9HYME</name>
<proteinExistence type="predicted"/>
<reference evidence="1 2" key="1">
    <citation type="journal article" date="2017" name="Curr. Biol.">
        <title>The Evolution of Venom by Co-option of Single-Copy Genes.</title>
        <authorList>
            <person name="Martinson E.O."/>
            <person name="Mrinalini"/>
            <person name="Kelkar Y.D."/>
            <person name="Chang C.H."/>
            <person name="Werren J.H."/>
        </authorList>
    </citation>
    <scope>NUCLEOTIDE SEQUENCE [LARGE SCALE GENOMIC DNA]</scope>
    <source>
        <strain evidence="1 2">Alberta</strain>
        <tissue evidence="1">Whole body</tissue>
    </source>
</reference>
<keyword evidence="2" id="KW-1185">Reference proteome</keyword>
<sequence>MGPEIHGAACLCMDIERHLLGKYLRIRRLREVAVAHNGLVRCADTRHYYSIMRCDRSRSGKRIERFRS</sequence>
<protein>
    <submittedName>
        <fullName evidence="1">Uncharacterized protein</fullName>
    </submittedName>
</protein>
<gene>
    <name evidence="1" type="ORF">TSAR_015004</name>
</gene>
<organism evidence="1 2">
    <name type="scientific">Trichomalopsis sarcophagae</name>
    <dbReference type="NCBI Taxonomy" id="543379"/>
    <lineage>
        <taxon>Eukaryota</taxon>
        <taxon>Metazoa</taxon>
        <taxon>Ecdysozoa</taxon>
        <taxon>Arthropoda</taxon>
        <taxon>Hexapoda</taxon>
        <taxon>Insecta</taxon>
        <taxon>Pterygota</taxon>
        <taxon>Neoptera</taxon>
        <taxon>Endopterygota</taxon>
        <taxon>Hymenoptera</taxon>
        <taxon>Apocrita</taxon>
        <taxon>Proctotrupomorpha</taxon>
        <taxon>Chalcidoidea</taxon>
        <taxon>Pteromalidae</taxon>
        <taxon>Pteromalinae</taxon>
        <taxon>Trichomalopsis</taxon>
    </lineage>
</organism>
<evidence type="ECO:0000313" key="2">
    <source>
        <dbReference type="Proteomes" id="UP000215335"/>
    </source>
</evidence>
<accession>A0A232FC65</accession>
<evidence type="ECO:0000313" key="1">
    <source>
        <dbReference type="EMBL" id="OXU28039.1"/>
    </source>
</evidence>
<dbReference type="EMBL" id="NNAY01000489">
    <property type="protein sequence ID" value="OXU28039.1"/>
    <property type="molecule type" value="Genomic_DNA"/>
</dbReference>
<dbReference type="Proteomes" id="UP000215335">
    <property type="component" value="Unassembled WGS sequence"/>
</dbReference>
<comment type="caution">
    <text evidence="1">The sequence shown here is derived from an EMBL/GenBank/DDBJ whole genome shotgun (WGS) entry which is preliminary data.</text>
</comment>
<dbReference type="AlphaFoldDB" id="A0A232FC65"/>